<dbReference type="HAMAP" id="MF_00741">
    <property type="entry name" value="AIRS"/>
    <property type="match status" value="1"/>
</dbReference>
<dbReference type="NCBIfam" id="TIGR00878">
    <property type="entry name" value="purM"/>
    <property type="match status" value="1"/>
</dbReference>
<evidence type="ECO:0000256" key="9">
    <source>
        <dbReference type="ARBA" id="ARBA00022755"/>
    </source>
</evidence>
<keyword evidence="6 15" id="KW-0963">Cytoplasm</keyword>
<evidence type="ECO:0000256" key="13">
    <source>
        <dbReference type="ARBA" id="ARBA00033093"/>
    </source>
</evidence>
<dbReference type="UniPathway" id="UPA00074">
    <property type="reaction ID" value="UER00129"/>
</dbReference>
<organism evidence="18">
    <name type="scientific">Desulfatirhabdium butyrativorans</name>
    <dbReference type="NCBI Taxonomy" id="340467"/>
    <lineage>
        <taxon>Bacteria</taxon>
        <taxon>Pseudomonadati</taxon>
        <taxon>Thermodesulfobacteriota</taxon>
        <taxon>Desulfobacteria</taxon>
        <taxon>Desulfobacterales</taxon>
        <taxon>Desulfatirhabdiaceae</taxon>
        <taxon>Desulfatirhabdium</taxon>
    </lineage>
</organism>
<comment type="subcellular location">
    <subcellularLocation>
        <location evidence="1 15">Cytoplasm</location>
    </subcellularLocation>
</comment>
<dbReference type="Gene3D" id="3.30.1330.10">
    <property type="entry name" value="PurM-like, N-terminal domain"/>
    <property type="match status" value="1"/>
</dbReference>
<dbReference type="SUPFAM" id="SSF56042">
    <property type="entry name" value="PurM C-terminal domain-like"/>
    <property type="match status" value="1"/>
</dbReference>
<dbReference type="AlphaFoldDB" id="A0A7C4RUM4"/>
<dbReference type="FunFam" id="3.30.1330.10:FF:000001">
    <property type="entry name" value="Phosphoribosylformylglycinamidine cyclo-ligase"/>
    <property type="match status" value="1"/>
</dbReference>
<keyword evidence="10 15" id="KW-0067">ATP-binding</keyword>
<dbReference type="EC" id="6.3.3.1" evidence="4 15"/>
<dbReference type="CDD" id="cd02196">
    <property type="entry name" value="PurM"/>
    <property type="match status" value="1"/>
</dbReference>
<evidence type="ECO:0000256" key="11">
    <source>
        <dbReference type="ARBA" id="ARBA00031908"/>
    </source>
</evidence>
<feature type="domain" description="PurM-like N-terminal" evidence="16">
    <location>
        <begin position="59"/>
        <end position="163"/>
    </location>
</feature>
<evidence type="ECO:0000256" key="4">
    <source>
        <dbReference type="ARBA" id="ARBA00013047"/>
    </source>
</evidence>
<comment type="similarity">
    <text evidence="3 15">Belongs to the AIR synthase family.</text>
</comment>
<dbReference type="InterPro" id="IPR036676">
    <property type="entry name" value="PurM-like_C_sf"/>
</dbReference>
<dbReference type="Pfam" id="PF00586">
    <property type="entry name" value="AIRS"/>
    <property type="match status" value="1"/>
</dbReference>
<evidence type="ECO:0000256" key="14">
    <source>
        <dbReference type="ARBA" id="ARBA00049057"/>
    </source>
</evidence>
<dbReference type="InterPro" id="IPR036921">
    <property type="entry name" value="PurM-like_N_sf"/>
</dbReference>
<keyword evidence="9 15" id="KW-0658">Purine biosynthesis</keyword>
<dbReference type="PANTHER" id="PTHR10520">
    <property type="entry name" value="TRIFUNCTIONAL PURINE BIOSYNTHETIC PROTEIN ADENOSINE-3-RELATED"/>
    <property type="match status" value="1"/>
</dbReference>
<proteinExistence type="inferred from homology"/>
<dbReference type="GO" id="GO:0005829">
    <property type="term" value="C:cytosol"/>
    <property type="evidence" value="ECO:0007669"/>
    <property type="project" value="TreeGrafter"/>
</dbReference>
<evidence type="ECO:0000256" key="7">
    <source>
        <dbReference type="ARBA" id="ARBA00022598"/>
    </source>
</evidence>
<dbReference type="EMBL" id="DSUH01000376">
    <property type="protein sequence ID" value="HGU34420.1"/>
    <property type="molecule type" value="Genomic_DNA"/>
</dbReference>
<gene>
    <name evidence="15" type="primary">purM</name>
    <name evidence="18" type="ORF">ENS29_16470</name>
</gene>
<dbReference type="FunFam" id="3.90.650.10:FF:000011">
    <property type="entry name" value="Phosphoribosylformylglycinamidine cyclo-ligase"/>
    <property type="match status" value="1"/>
</dbReference>
<comment type="caution">
    <text evidence="18">The sequence shown here is derived from an EMBL/GenBank/DDBJ whole genome shotgun (WGS) entry which is preliminary data.</text>
</comment>
<evidence type="ECO:0000313" key="18">
    <source>
        <dbReference type="EMBL" id="HGU34420.1"/>
    </source>
</evidence>
<protein>
    <recommendedName>
        <fullName evidence="5 15">Phosphoribosylformylglycinamidine cyclo-ligase</fullName>
        <ecNumber evidence="4 15">6.3.3.1</ecNumber>
    </recommendedName>
    <alternativeName>
        <fullName evidence="12 15">AIR synthase</fullName>
    </alternativeName>
    <alternativeName>
        <fullName evidence="13 15">AIRS</fullName>
    </alternativeName>
    <alternativeName>
        <fullName evidence="11 15">Phosphoribosyl-aminoimidazole synthetase</fullName>
    </alternativeName>
</protein>
<dbReference type="PANTHER" id="PTHR10520:SF12">
    <property type="entry name" value="TRIFUNCTIONAL PURINE BIOSYNTHETIC PROTEIN ADENOSINE-3"/>
    <property type="match status" value="1"/>
</dbReference>
<keyword evidence="7 15" id="KW-0436">Ligase</keyword>
<dbReference type="GO" id="GO:0046084">
    <property type="term" value="P:adenine biosynthetic process"/>
    <property type="evidence" value="ECO:0007669"/>
    <property type="project" value="TreeGrafter"/>
</dbReference>
<evidence type="ECO:0000259" key="17">
    <source>
        <dbReference type="Pfam" id="PF02769"/>
    </source>
</evidence>
<accession>A0A7C4RUM4</accession>
<dbReference type="GO" id="GO:0005524">
    <property type="term" value="F:ATP binding"/>
    <property type="evidence" value="ECO:0007669"/>
    <property type="project" value="UniProtKB-KW"/>
</dbReference>
<feature type="domain" description="PurM-like C-terminal" evidence="17">
    <location>
        <begin position="175"/>
        <end position="341"/>
    </location>
</feature>
<evidence type="ECO:0000256" key="12">
    <source>
        <dbReference type="ARBA" id="ARBA00032931"/>
    </source>
</evidence>
<evidence type="ECO:0000256" key="6">
    <source>
        <dbReference type="ARBA" id="ARBA00022490"/>
    </source>
</evidence>
<comment type="catalytic activity">
    <reaction evidence="14 15">
        <text>2-formamido-N(1)-(5-O-phospho-beta-D-ribosyl)acetamidine + ATP = 5-amino-1-(5-phospho-beta-D-ribosyl)imidazole + ADP + phosphate + H(+)</text>
        <dbReference type="Rhea" id="RHEA:23032"/>
        <dbReference type="ChEBI" id="CHEBI:15378"/>
        <dbReference type="ChEBI" id="CHEBI:30616"/>
        <dbReference type="ChEBI" id="CHEBI:43474"/>
        <dbReference type="ChEBI" id="CHEBI:137981"/>
        <dbReference type="ChEBI" id="CHEBI:147287"/>
        <dbReference type="ChEBI" id="CHEBI:456216"/>
        <dbReference type="EC" id="6.3.3.1"/>
    </reaction>
</comment>
<dbReference type="Pfam" id="PF02769">
    <property type="entry name" value="AIRS_C"/>
    <property type="match status" value="1"/>
</dbReference>
<evidence type="ECO:0000256" key="5">
    <source>
        <dbReference type="ARBA" id="ARBA00020367"/>
    </source>
</evidence>
<dbReference type="InterPro" id="IPR010918">
    <property type="entry name" value="PurM-like_C_dom"/>
</dbReference>
<name>A0A7C4RUM4_9BACT</name>
<evidence type="ECO:0000259" key="16">
    <source>
        <dbReference type="Pfam" id="PF00586"/>
    </source>
</evidence>
<comment type="pathway">
    <text evidence="2 15">Purine metabolism; IMP biosynthesis via de novo pathway; 5-amino-1-(5-phospho-D-ribosyl)imidazole from N(2)-formyl-N(1)-(5-phospho-D-ribosyl)glycinamide: step 2/2.</text>
</comment>
<evidence type="ECO:0000256" key="15">
    <source>
        <dbReference type="HAMAP-Rule" id="MF_00741"/>
    </source>
</evidence>
<dbReference type="GO" id="GO:0004641">
    <property type="term" value="F:phosphoribosylformylglycinamidine cyclo-ligase activity"/>
    <property type="evidence" value="ECO:0007669"/>
    <property type="project" value="UniProtKB-UniRule"/>
</dbReference>
<evidence type="ECO:0000256" key="3">
    <source>
        <dbReference type="ARBA" id="ARBA00010280"/>
    </source>
</evidence>
<evidence type="ECO:0000256" key="8">
    <source>
        <dbReference type="ARBA" id="ARBA00022741"/>
    </source>
</evidence>
<evidence type="ECO:0000256" key="10">
    <source>
        <dbReference type="ARBA" id="ARBA00022840"/>
    </source>
</evidence>
<dbReference type="Gene3D" id="3.90.650.10">
    <property type="entry name" value="PurM-like C-terminal domain"/>
    <property type="match status" value="1"/>
</dbReference>
<evidence type="ECO:0000256" key="1">
    <source>
        <dbReference type="ARBA" id="ARBA00004496"/>
    </source>
</evidence>
<dbReference type="SUPFAM" id="SSF55326">
    <property type="entry name" value="PurM N-terminal domain-like"/>
    <property type="match status" value="1"/>
</dbReference>
<dbReference type="InterPro" id="IPR016188">
    <property type="entry name" value="PurM-like_N"/>
</dbReference>
<dbReference type="InterPro" id="IPR004733">
    <property type="entry name" value="PurM_cligase"/>
</dbReference>
<dbReference type="GO" id="GO:0004637">
    <property type="term" value="F:phosphoribosylamine-glycine ligase activity"/>
    <property type="evidence" value="ECO:0007669"/>
    <property type="project" value="TreeGrafter"/>
</dbReference>
<evidence type="ECO:0000256" key="2">
    <source>
        <dbReference type="ARBA" id="ARBA00004686"/>
    </source>
</evidence>
<sequence length="347" mass="37283">MQKPLTYADAGVDIDKANDLVKTIKQIASQTPRAGVMGEIGGFGGLFSLNTANMEKPILVSSTDGVGTKLKIAFLMQVHNTVGIDLVAMSVNDVVVQGAKPLFFLDYLAMGKLDERIAIQIISGIGEGCKQAGCALIGGETAEMPGIYAENEYDLAGFAVGIVDNNKIIDGSDIRVGHKLIGLASSGLHSNGFSLVRKICFDVLNLRVDQHVEALGKSLGEELLTPTRIYVDTILKLIRDLPIHGIAHITGGGITENIVRVLPQACGVLIRKASWSRPPIFSFLQEAGRVPEEEMLRTFNNGVGMILVVPESHVEDVIERCTGMGEKAVVIGEVLERQAGRERVLWA</sequence>
<dbReference type="GO" id="GO:0006189">
    <property type="term" value="P:'de novo' IMP biosynthetic process"/>
    <property type="evidence" value="ECO:0007669"/>
    <property type="project" value="UniProtKB-UniRule"/>
</dbReference>
<reference evidence="18" key="1">
    <citation type="journal article" date="2020" name="mSystems">
        <title>Genome- and Community-Level Interaction Insights into Carbon Utilization and Element Cycling Functions of Hydrothermarchaeota in Hydrothermal Sediment.</title>
        <authorList>
            <person name="Zhou Z."/>
            <person name="Liu Y."/>
            <person name="Xu W."/>
            <person name="Pan J."/>
            <person name="Luo Z.H."/>
            <person name="Li M."/>
        </authorList>
    </citation>
    <scope>NUCLEOTIDE SEQUENCE [LARGE SCALE GENOMIC DNA]</scope>
    <source>
        <strain evidence="18">SpSt-477</strain>
    </source>
</reference>
<keyword evidence="8 15" id="KW-0547">Nucleotide-binding</keyword>